<feature type="transmembrane region" description="Helical" evidence="8">
    <location>
        <begin position="237"/>
        <end position="256"/>
    </location>
</feature>
<evidence type="ECO:0000313" key="10">
    <source>
        <dbReference type="EMBL" id="TCJ89465.1"/>
    </source>
</evidence>
<dbReference type="EMBL" id="SMFR01000011">
    <property type="protein sequence ID" value="TCJ89465.1"/>
    <property type="molecule type" value="Genomic_DNA"/>
</dbReference>
<keyword evidence="6 8" id="KW-1133">Transmembrane helix</keyword>
<feature type="transmembrane region" description="Helical" evidence="8">
    <location>
        <begin position="477"/>
        <end position="495"/>
    </location>
</feature>
<comment type="subcellular location">
    <subcellularLocation>
        <location evidence="1">Cell membrane</location>
        <topology evidence="1">Multi-pass membrane protein</topology>
    </subcellularLocation>
</comment>
<evidence type="ECO:0000256" key="8">
    <source>
        <dbReference type="SAM" id="Phobius"/>
    </source>
</evidence>
<dbReference type="GO" id="GO:0022857">
    <property type="term" value="F:transmembrane transporter activity"/>
    <property type="evidence" value="ECO:0007669"/>
    <property type="project" value="InterPro"/>
</dbReference>
<keyword evidence="5 8" id="KW-0812">Transmembrane</keyword>
<name>A0A4V2P9F6_9NOCA</name>
<feature type="transmembrane region" description="Helical" evidence="8">
    <location>
        <begin position="21"/>
        <end position="44"/>
    </location>
</feature>
<protein>
    <submittedName>
        <fullName evidence="10">EmrB/QacA subfamily drug resistance transporter</fullName>
    </submittedName>
</protein>
<evidence type="ECO:0000256" key="5">
    <source>
        <dbReference type="ARBA" id="ARBA00022692"/>
    </source>
</evidence>
<dbReference type="NCBIfam" id="TIGR00711">
    <property type="entry name" value="efflux_EmrB"/>
    <property type="match status" value="1"/>
</dbReference>
<evidence type="ECO:0000256" key="3">
    <source>
        <dbReference type="ARBA" id="ARBA00022448"/>
    </source>
</evidence>
<dbReference type="GO" id="GO:0005886">
    <property type="term" value="C:plasma membrane"/>
    <property type="evidence" value="ECO:0007669"/>
    <property type="project" value="UniProtKB-SubCell"/>
</dbReference>
<evidence type="ECO:0000256" key="4">
    <source>
        <dbReference type="ARBA" id="ARBA00022475"/>
    </source>
</evidence>
<dbReference type="Gene3D" id="1.20.1720.10">
    <property type="entry name" value="Multidrug resistance protein D"/>
    <property type="match status" value="1"/>
</dbReference>
<organism evidence="10 11">
    <name type="scientific">Nocardia alba</name>
    <dbReference type="NCBI Taxonomy" id="225051"/>
    <lineage>
        <taxon>Bacteria</taxon>
        <taxon>Bacillati</taxon>
        <taxon>Actinomycetota</taxon>
        <taxon>Actinomycetes</taxon>
        <taxon>Mycobacteriales</taxon>
        <taxon>Nocardiaceae</taxon>
        <taxon>Nocardia</taxon>
    </lineage>
</organism>
<evidence type="ECO:0000256" key="1">
    <source>
        <dbReference type="ARBA" id="ARBA00004651"/>
    </source>
</evidence>
<feature type="domain" description="Major facilitator superfamily (MFS) profile" evidence="9">
    <location>
        <begin position="22"/>
        <end position="500"/>
    </location>
</feature>
<dbReference type="PROSITE" id="PS50850">
    <property type="entry name" value="MFS"/>
    <property type="match status" value="1"/>
</dbReference>
<evidence type="ECO:0000256" key="2">
    <source>
        <dbReference type="ARBA" id="ARBA00007520"/>
    </source>
</evidence>
<dbReference type="RefSeq" id="WP_067459944.1">
    <property type="nucleotide sequence ID" value="NZ_SMFR01000011.1"/>
</dbReference>
<evidence type="ECO:0000256" key="7">
    <source>
        <dbReference type="ARBA" id="ARBA00023136"/>
    </source>
</evidence>
<feature type="transmembrane region" description="Helical" evidence="8">
    <location>
        <begin position="145"/>
        <end position="166"/>
    </location>
</feature>
<dbReference type="PANTHER" id="PTHR23501">
    <property type="entry name" value="MAJOR FACILITATOR SUPERFAMILY"/>
    <property type="match status" value="1"/>
</dbReference>
<keyword evidence="4" id="KW-1003">Cell membrane</keyword>
<dbReference type="PRINTS" id="PR01036">
    <property type="entry name" value="TCRTETB"/>
</dbReference>
<dbReference type="InterPro" id="IPR004638">
    <property type="entry name" value="EmrB-like"/>
</dbReference>
<feature type="transmembrane region" description="Helical" evidence="8">
    <location>
        <begin position="86"/>
        <end position="106"/>
    </location>
</feature>
<keyword evidence="7 8" id="KW-0472">Membrane</keyword>
<feature type="transmembrane region" description="Helical" evidence="8">
    <location>
        <begin position="277"/>
        <end position="296"/>
    </location>
</feature>
<dbReference type="STRING" id="1210063.GCA_001612665_06371"/>
<keyword evidence="3" id="KW-0813">Transport</keyword>
<feature type="transmembrane region" description="Helical" evidence="8">
    <location>
        <begin position="316"/>
        <end position="334"/>
    </location>
</feature>
<proteinExistence type="inferred from homology"/>
<gene>
    <name evidence="10" type="ORF">DFR71_6551</name>
</gene>
<dbReference type="Proteomes" id="UP000294856">
    <property type="component" value="Unassembled WGS sequence"/>
</dbReference>
<evidence type="ECO:0000256" key="6">
    <source>
        <dbReference type="ARBA" id="ARBA00022989"/>
    </source>
</evidence>
<dbReference type="Gene3D" id="1.20.1250.20">
    <property type="entry name" value="MFS general substrate transporter like domains"/>
    <property type="match status" value="1"/>
</dbReference>
<dbReference type="SUPFAM" id="SSF103473">
    <property type="entry name" value="MFS general substrate transporter"/>
    <property type="match status" value="1"/>
</dbReference>
<dbReference type="CDD" id="cd17502">
    <property type="entry name" value="MFS_Azr1_MDR_like"/>
    <property type="match status" value="1"/>
</dbReference>
<feature type="transmembrane region" description="Helical" evidence="8">
    <location>
        <begin position="371"/>
        <end position="391"/>
    </location>
</feature>
<sequence length="676" mass="71644">MPDGVAVDEPAEPMSKAKINIVFATVVLGMLMAALDQTIVSAALPSIVADLGSAGHMAWVVTSYLLAEAVATVLAGKLGDLFGRKLLFQISGIIFIAGSALAGVAGGMGVLIVARGIQGVGAGGLMVTSMALIADTIPLRERGKYQGALGAVFGVTTVVGPTLGGLFTDHASWRWCFYVNVPIAIIMVVMAARTLPHLRAVTRPVIDYLGIGLIALGVSSLILGLEFGGGEYPWLSWQIIGLFALAAVLITGFVLVENRAKEPMLPMRLFRSRVFTVSSVLSFIVGFAMLGSMTYLPAYLQYVDGATATISGVRTLPLVVGLFVTSVFSGQVVGKTGQYRYFPVVGMAVMAVGLALMSTMGRGTSVWLESLYMLILGAGLGLSMQVLTIVVQNTVPYADLGTATSGVTFFRTLGSAFGTAVFGTLYNSKIESALAQALRQAPGISPEVAANPKLLRELPLAQSEPIIDAYASSIDYVFRWVVPVALVGFVVAWFLPQVRLRDSSRHGAGDVGEGFSVPDSHDRVVQLERSVATTVRKARAQKPLIPELIAASGSTLNPDSAWALGQVYLYAKEQVPATVYAIAYRHRLPVEVLSPVFRQAVEAGLLHDDGGTLSLTGDGDAEVDKLRVGWRRWLGARLDDWNSEDPVDRALLDEALSKIAAKLLDQGADSGEVSRV</sequence>
<dbReference type="AlphaFoldDB" id="A0A4V2P9F6"/>
<keyword evidence="11" id="KW-1185">Reference proteome</keyword>
<dbReference type="InterPro" id="IPR036259">
    <property type="entry name" value="MFS_trans_sf"/>
</dbReference>
<feature type="transmembrane region" description="Helical" evidence="8">
    <location>
        <begin position="205"/>
        <end position="225"/>
    </location>
</feature>
<dbReference type="InterPro" id="IPR020846">
    <property type="entry name" value="MFS_dom"/>
</dbReference>
<dbReference type="InterPro" id="IPR011701">
    <property type="entry name" value="MFS"/>
</dbReference>
<feature type="transmembrane region" description="Helical" evidence="8">
    <location>
        <begin position="172"/>
        <end position="193"/>
    </location>
</feature>
<comment type="caution">
    <text evidence="10">The sequence shown here is derived from an EMBL/GenBank/DDBJ whole genome shotgun (WGS) entry which is preliminary data.</text>
</comment>
<feature type="transmembrane region" description="Helical" evidence="8">
    <location>
        <begin position="56"/>
        <end position="74"/>
    </location>
</feature>
<feature type="transmembrane region" description="Helical" evidence="8">
    <location>
        <begin position="403"/>
        <end position="426"/>
    </location>
</feature>
<evidence type="ECO:0000259" key="9">
    <source>
        <dbReference type="PROSITE" id="PS50850"/>
    </source>
</evidence>
<comment type="similarity">
    <text evidence="2">Belongs to the major facilitator superfamily. TCR/Tet family.</text>
</comment>
<accession>A0A4V2P9F6</accession>
<dbReference type="Pfam" id="PF07690">
    <property type="entry name" value="MFS_1"/>
    <property type="match status" value="1"/>
</dbReference>
<feature type="transmembrane region" description="Helical" evidence="8">
    <location>
        <begin position="341"/>
        <end position="359"/>
    </location>
</feature>
<feature type="transmembrane region" description="Helical" evidence="8">
    <location>
        <begin position="112"/>
        <end position="133"/>
    </location>
</feature>
<evidence type="ECO:0000313" key="11">
    <source>
        <dbReference type="Proteomes" id="UP000294856"/>
    </source>
</evidence>
<reference evidence="10 11" key="1">
    <citation type="submission" date="2019-03" db="EMBL/GenBank/DDBJ databases">
        <title>Genomic Encyclopedia of Type Strains, Phase IV (KMG-IV): sequencing the most valuable type-strain genomes for metagenomic binning, comparative biology and taxonomic classification.</title>
        <authorList>
            <person name="Goeker M."/>
        </authorList>
    </citation>
    <scope>NUCLEOTIDE SEQUENCE [LARGE SCALE GENOMIC DNA]</scope>
    <source>
        <strain evidence="10 11">DSM 44684</strain>
    </source>
</reference>
<dbReference type="PANTHER" id="PTHR23501:SF197">
    <property type="entry name" value="COMD"/>
    <property type="match status" value="1"/>
</dbReference>
<dbReference type="FunFam" id="1.20.1720.10:FF:000004">
    <property type="entry name" value="EmrB/QacA family drug resistance transporter"/>
    <property type="match status" value="1"/>
</dbReference>